<sequence>MIGVIVSGGNHQFSPFGYLSFLSKWVGVKNCSDIPLIKGGLRGD</sequence>
<keyword evidence="2" id="KW-1185">Reference proteome</keyword>
<evidence type="ECO:0000313" key="2">
    <source>
        <dbReference type="Proteomes" id="UP000192439"/>
    </source>
</evidence>
<organism evidence="1 2">
    <name type="scientific">Microcystis aeruginosa PCC 7806SL</name>
    <dbReference type="NCBI Taxonomy" id="1903187"/>
    <lineage>
        <taxon>Bacteria</taxon>
        <taxon>Bacillati</taxon>
        <taxon>Cyanobacteriota</taxon>
        <taxon>Cyanophyceae</taxon>
        <taxon>Oscillatoriophycideae</taxon>
        <taxon>Chroococcales</taxon>
        <taxon>Microcystaceae</taxon>
        <taxon>Microcystis</taxon>
    </lineage>
</organism>
<dbReference type="AlphaFoldDB" id="A0AB33C1P8"/>
<evidence type="ECO:0000313" key="1">
    <source>
        <dbReference type="EMBL" id="ARI84598.1"/>
    </source>
</evidence>
<dbReference type="EMBL" id="CP020771">
    <property type="protein sequence ID" value="ARI84598.1"/>
    <property type="molecule type" value="Genomic_DNA"/>
</dbReference>
<accession>A0AB33C1P8</accession>
<name>A0AB33C1P8_MICA7</name>
<proteinExistence type="predicted"/>
<protein>
    <submittedName>
        <fullName evidence="1">Uncharacterized protein</fullName>
    </submittedName>
</protein>
<reference evidence="1 2" key="1">
    <citation type="journal article" date="2018" name="Harmful Algae">
        <title>The highly heterogeneous methylated genomes and diverse restriction-modification systems of bloom-forming Microcystis.</title>
        <authorList>
            <person name="Zhao L."/>
            <person name="Song Y."/>
            <person name="Li L."/>
            <person name="Gan N."/>
            <person name="Brand J.J."/>
            <person name="Song L."/>
        </authorList>
    </citation>
    <scope>NUCLEOTIDE SEQUENCE [LARGE SCALE GENOMIC DNA]</scope>
    <source>
        <strain evidence="1 2">PCC 7806SL</strain>
    </source>
</reference>
<dbReference type="Proteomes" id="UP000192439">
    <property type="component" value="Chromosome"/>
</dbReference>
<gene>
    <name evidence="1" type="ORF">BH695_5319</name>
</gene>